<organism evidence="2">
    <name type="scientific">uncultured Caudovirales phage</name>
    <dbReference type="NCBI Taxonomy" id="2100421"/>
    <lineage>
        <taxon>Viruses</taxon>
        <taxon>Duplodnaviria</taxon>
        <taxon>Heunggongvirae</taxon>
        <taxon>Uroviricota</taxon>
        <taxon>Caudoviricetes</taxon>
        <taxon>Peduoviridae</taxon>
        <taxon>Maltschvirus</taxon>
        <taxon>Maltschvirus maltsch</taxon>
    </lineage>
</organism>
<gene>
    <name evidence="2" type="ORF">UFOVP749_48</name>
</gene>
<reference evidence="2" key="1">
    <citation type="submission" date="2020-05" db="EMBL/GenBank/DDBJ databases">
        <authorList>
            <person name="Chiriac C."/>
            <person name="Salcher M."/>
            <person name="Ghai R."/>
            <person name="Kavagutti S V."/>
        </authorList>
    </citation>
    <scope>NUCLEOTIDE SEQUENCE</scope>
</reference>
<sequence length="42" mass="4866">MRGDRFTVEEMMLIGKTVAEIRATRDSLRGEVQSEDHQEKTD</sequence>
<dbReference type="EMBL" id="LR798344">
    <property type="protein sequence ID" value="CAB5225631.1"/>
    <property type="molecule type" value="Genomic_DNA"/>
</dbReference>
<feature type="region of interest" description="Disordered" evidence="1">
    <location>
        <begin position="23"/>
        <end position="42"/>
    </location>
</feature>
<accession>A0A6J7X515</accession>
<name>A0A6J7X515_9CAUD</name>
<protein>
    <submittedName>
        <fullName evidence="2">Uncharacterized protein</fullName>
    </submittedName>
</protein>
<evidence type="ECO:0000256" key="1">
    <source>
        <dbReference type="SAM" id="MobiDB-lite"/>
    </source>
</evidence>
<evidence type="ECO:0000313" key="2">
    <source>
        <dbReference type="EMBL" id="CAB5225631.1"/>
    </source>
</evidence>
<proteinExistence type="predicted"/>